<gene>
    <name evidence="1" type="ORF">GCM10010383_63000</name>
</gene>
<organism evidence="1 2">
    <name type="scientific">Streptomyces lomondensis</name>
    <dbReference type="NCBI Taxonomy" id="68229"/>
    <lineage>
        <taxon>Bacteria</taxon>
        <taxon>Bacillati</taxon>
        <taxon>Actinomycetota</taxon>
        <taxon>Actinomycetes</taxon>
        <taxon>Kitasatosporales</taxon>
        <taxon>Streptomycetaceae</taxon>
        <taxon>Streptomyces</taxon>
    </lineage>
</organism>
<reference evidence="2" key="1">
    <citation type="journal article" date="2019" name="Int. J. Syst. Evol. Microbiol.">
        <title>The Global Catalogue of Microorganisms (GCM) 10K type strain sequencing project: providing services to taxonomists for standard genome sequencing and annotation.</title>
        <authorList>
            <consortium name="The Broad Institute Genomics Platform"/>
            <consortium name="The Broad Institute Genome Sequencing Center for Infectious Disease"/>
            <person name="Wu L."/>
            <person name="Ma J."/>
        </authorList>
    </citation>
    <scope>NUCLEOTIDE SEQUENCE [LARGE SCALE GENOMIC DNA]</scope>
    <source>
        <strain evidence="2">JCM 4866</strain>
    </source>
</reference>
<protein>
    <submittedName>
        <fullName evidence="1">Uncharacterized protein</fullName>
    </submittedName>
</protein>
<dbReference type="RefSeq" id="WP_190053682.1">
    <property type="nucleotide sequence ID" value="NZ_BMWC01000011.1"/>
</dbReference>
<evidence type="ECO:0000313" key="2">
    <source>
        <dbReference type="Proteomes" id="UP000617743"/>
    </source>
</evidence>
<comment type="caution">
    <text evidence="1">The sequence shown here is derived from an EMBL/GenBank/DDBJ whole genome shotgun (WGS) entry which is preliminary data.</text>
</comment>
<sequence length="128" mass="13777">MSSTHTETTPVEQALALLALPSLDDLTTDQVRGIACVWDSSEKVLTEEGAVVLGPRRRKCPGGEDEWHPRGCPEHVASAAYEALFAHCMGDCEACSRPEETGVDGGAQETSCEVGVTLRRLVIRKGRL</sequence>
<accession>A0ABQ2XP24</accession>
<dbReference type="Proteomes" id="UP000617743">
    <property type="component" value="Unassembled WGS sequence"/>
</dbReference>
<evidence type="ECO:0000313" key="1">
    <source>
        <dbReference type="EMBL" id="GGX24078.1"/>
    </source>
</evidence>
<keyword evidence="2" id="KW-1185">Reference proteome</keyword>
<proteinExistence type="predicted"/>
<name>A0ABQ2XP24_9ACTN</name>
<dbReference type="EMBL" id="BMWC01000011">
    <property type="protein sequence ID" value="GGX24078.1"/>
    <property type="molecule type" value="Genomic_DNA"/>
</dbReference>